<keyword evidence="3" id="KW-0547">Nucleotide-binding</keyword>
<feature type="domain" description="Helicase C-terminal" evidence="6">
    <location>
        <begin position="297"/>
        <end position="404"/>
    </location>
</feature>
<protein>
    <submittedName>
        <fullName evidence="7">Uncharacterized protein</fullName>
    </submittedName>
</protein>
<dbReference type="SUPFAM" id="SSF52540">
    <property type="entry name" value="P-loop containing nucleoside triphosphate hydrolases"/>
    <property type="match status" value="1"/>
</dbReference>
<dbReference type="Pfam" id="PF00270">
    <property type="entry name" value="DEAD"/>
    <property type="match status" value="1"/>
</dbReference>
<dbReference type="InterPro" id="IPR011545">
    <property type="entry name" value="DEAD/DEAH_box_helicase_dom"/>
</dbReference>
<comment type="subcellular location">
    <subcellularLocation>
        <location evidence="2">Host cell</location>
    </subcellularLocation>
    <subcellularLocation>
        <location evidence="1">Virion</location>
    </subcellularLocation>
</comment>
<name>A0A8K1M8U0_9VIRU</name>
<sequence>MESNFGQLLPYNFNQKSIFVPILQKVFGDGLSTSKKWAGMVGKMQFGRVLTTPVENAIDLEIEKALQTPVCKVGEANLGIMTGACGSGKTLYAPMALAKSLGYRRVFILVPRVLAAQNAAQYYTKLGYKVVCRADSLITGNADSSKANVLISTYGSFGGCLSRNWVDSFQDFLWFIDEVHDISPELQTTFTMLINRPVSMYLMSATIPFHNFPSARPFSVDYWFVAEYGDKPGMKRLGSLQTNSQMKLQVPKMKDLIQDSMYGSESVFAIVGPSLSAARMFYQDMHPIACRYVIGVSSMSLYLEHDGVVIRKADKVSTMGLLELYEEIPLHEKVMFICTPVVEVGVTLPDLDHIVDCGSRYSVEVSKWHLMGTTLNVSTMVNTVVRPATYGESVQVAGRVGRTRSGTAIILGANRLAETVEDWGMRVTTDAQAVKAGQPPVWGVEPVDVSDELLNEVNKWLQRHKLSDKTTEEDRMLHRLVTNVERVGKDSKYLFKMKNKIGSARSVTVTEVLYDMSKGKLKSTPLRTIHGNIPRPTKADNIMSTTVKPVDAAQELKRLLSPPPGPISEAVSAAYKGKEKEDVAPMSPSLDWALDEEDVTAVKLDWSQGQPPYRVFCKMGTLEGVIDPNNPMAQLDKEKKLKAQLEVLSQATSVPLPEGSDADLTEVDILPTSSEETVVSGKPQLLSWLKALYHSVMLRVEKFRVICSNFLDWLI</sequence>
<feature type="domain" description="Helicase ATP-binding" evidence="5">
    <location>
        <begin position="46"/>
        <end position="237"/>
    </location>
</feature>
<dbReference type="InterPro" id="IPR014001">
    <property type="entry name" value="Helicase_ATP-bd"/>
</dbReference>
<dbReference type="InterPro" id="IPR001650">
    <property type="entry name" value="Helicase_C-like"/>
</dbReference>
<evidence type="ECO:0000256" key="4">
    <source>
        <dbReference type="ARBA" id="ARBA00022840"/>
    </source>
</evidence>
<evidence type="ECO:0000256" key="3">
    <source>
        <dbReference type="ARBA" id="ARBA00022741"/>
    </source>
</evidence>
<dbReference type="GO" id="GO:0005524">
    <property type="term" value="F:ATP binding"/>
    <property type="evidence" value="ECO:0007669"/>
    <property type="project" value="UniProtKB-KW"/>
</dbReference>
<evidence type="ECO:0000256" key="1">
    <source>
        <dbReference type="ARBA" id="ARBA00004328"/>
    </source>
</evidence>
<dbReference type="GO" id="GO:0003676">
    <property type="term" value="F:nucleic acid binding"/>
    <property type="evidence" value="ECO:0007669"/>
    <property type="project" value="InterPro"/>
</dbReference>
<dbReference type="EMBL" id="MZ636366">
    <property type="protein sequence ID" value="UBR58460.1"/>
    <property type="molecule type" value="Genomic_RNA"/>
</dbReference>
<dbReference type="SMART" id="SM00487">
    <property type="entry name" value="DEXDc"/>
    <property type="match status" value="1"/>
</dbReference>
<proteinExistence type="predicted"/>
<organism evidence="7">
    <name type="scientific">Rhizoctonia solani fusarivirus 4</name>
    <dbReference type="NCBI Taxonomy" id="2870617"/>
    <lineage>
        <taxon>Viruses</taxon>
        <taxon>Riboviria</taxon>
        <taxon>Orthornavirae</taxon>
        <taxon>Pisuviricota</taxon>
        <taxon>Duplopiviricetes</taxon>
        <taxon>Durnavirales</taxon>
        <taxon>Fusariviridae</taxon>
    </lineage>
</organism>
<keyword evidence="4" id="KW-0067">ATP-binding</keyword>
<dbReference type="InterPro" id="IPR027417">
    <property type="entry name" value="P-loop_NTPase"/>
</dbReference>
<reference evidence="7" key="1">
    <citation type="submission" date="2021-07" db="EMBL/GenBank/DDBJ databases">
        <authorList>
            <person name="Wu X."/>
            <person name="Li Y."/>
        </authorList>
    </citation>
    <scope>NUCLEOTIDE SEQUENCE</scope>
    <source>
        <strain evidence="7">ZJ-2H</strain>
    </source>
</reference>
<accession>A0A8K1M8U0</accession>
<evidence type="ECO:0000313" key="7">
    <source>
        <dbReference type="EMBL" id="UBR58460.1"/>
    </source>
</evidence>
<evidence type="ECO:0000259" key="6">
    <source>
        <dbReference type="SMART" id="SM00490"/>
    </source>
</evidence>
<dbReference type="SMART" id="SM00490">
    <property type="entry name" value="HELICc"/>
    <property type="match status" value="1"/>
</dbReference>
<evidence type="ECO:0000256" key="2">
    <source>
        <dbReference type="ARBA" id="ARBA00004340"/>
    </source>
</evidence>
<evidence type="ECO:0000259" key="5">
    <source>
        <dbReference type="SMART" id="SM00487"/>
    </source>
</evidence>
<dbReference type="GO" id="GO:0043657">
    <property type="term" value="C:host cell"/>
    <property type="evidence" value="ECO:0007669"/>
    <property type="project" value="UniProtKB-SubCell"/>
</dbReference>
<dbReference type="Gene3D" id="3.40.50.300">
    <property type="entry name" value="P-loop containing nucleotide triphosphate hydrolases"/>
    <property type="match status" value="2"/>
</dbReference>